<gene>
    <name evidence="4" type="ORF">ACFFGG_02465</name>
</gene>
<evidence type="ECO:0000313" key="5">
    <source>
        <dbReference type="Proteomes" id="UP001589834"/>
    </source>
</evidence>
<dbReference type="Proteomes" id="UP001589834">
    <property type="component" value="Unassembled WGS sequence"/>
</dbReference>
<dbReference type="Pfam" id="PF04536">
    <property type="entry name" value="TPM_phosphatase"/>
    <property type="match status" value="1"/>
</dbReference>
<dbReference type="PANTHER" id="PTHR30373:SF2">
    <property type="entry name" value="UPF0603 PROTEIN YGCG"/>
    <property type="match status" value="1"/>
</dbReference>
<feature type="chain" id="PRO_5047184419" evidence="2">
    <location>
        <begin position="26"/>
        <end position="303"/>
    </location>
</feature>
<keyword evidence="1" id="KW-1133">Transmembrane helix</keyword>
<keyword evidence="1" id="KW-0812">Transmembrane</keyword>
<keyword evidence="2" id="KW-0732">Signal</keyword>
<keyword evidence="1" id="KW-0472">Membrane</keyword>
<dbReference type="Gene3D" id="3.10.310.50">
    <property type="match status" value="1"/>
</dbReference>
<feature type="domain" description="TPM" evidence="3">
    <location>
        <begin position="38"/>
        <end position="161"/>
    </location>
</feature>
<keyword evidence="5" id="KW-1185">Reference proteome</keyword>
<evidence type="ECO:0000256" key="2">
    <source>
        <dbReference type="SAM" id="SignalP"/>
    </source>
</evidence>
<evidence type="ECO:0000313" key="4">
    <source>
        <dbReference type="EMBL" id="MFC0591411.1"/>
    </source>
</evidence>
<dbReference type="RefSeq" id="WP_377479406.1">
    <property type="nucleotide sequence ID" value="NZ_JBHLTN010000005.1"/>
</dbReference>
<feature type="transmembrane region" description="Helical" evidence="1">
    <location>
        <begin position="189"/>
        <end position="208"/>
    </location>
</feature>
<evidence type="ECO:0000259" key="3">
    <source>
        <dbReference type="Pfam" id="PF04536"/>
    </source>
</evidence>
<evidence type="ECO:0000256" key="1">
    <source>
        <dbReference type="SAM" id="Phobius"/>
    </source>
</evidence>
<sequence>MLFAHIQKALIAIVFVVFGWASAQAQGVQPVPPLTGHVIDTTGTLDGAQASALEAKLAALEADKGAQLVVLMVPSTAPEDIASYANRVGNAWKIGRKNVGDGLIVLVAKNDRRMRIEVAKTLEGAVPDIAASHIIDEVMTPAFRRGDFAGGLDAAVDQLSARLRGEPLPPVPAPSASRDTQLGGGHFELIVFAFFAAPIAAALLRGILGRKLGALAMGLGVGALVFWIGLGAVLAALAGAGAFLFALIGNLASGLPGGRSRGGGFGGGWGGGFGSGGGFGGGGGGFSSGGGGDFGGGGASGSW</sequence>
<dbReference type="PANTHER" id="PTHR30373">
    <property type="entry name" value="UPF0603 PROTEIN YGCG"/>
    <property type="match status" value="1"/>
</dbReference>
<proteinExistence type="predicted"/>
<reference evidence="4 5" key="1">
    <citation type="submission" date="2024-09" db="EMBL/GenBank/DDBJ databases">
        <authorList>
            <person name="Sun Q."/>
            <person name="Mori K."/>
        </authorList>
    </citation>
    <scope>NUCLEOTIDE SEQUENCE [LARGE SCALE GENOMIC DNA]</scope>
    <source>
        <strain evidence="4 5">NCAIM B.02336</strain>
    </source>
</reference>
<protein>
    <submittedName>
        <fullName evidence="4">TPM domain-containing protein</fullName>
    </submittedName>
</protein>
<feature type="transmembrane region" description="Helical" evidence="1">
    <location>
        <begin position="215"/>
        <end position="248"/>
    </location>
</feature>
<accession>A0ABV6PNL2</accession>
<feature type="signal peptide" evidence="2">
    <location>
        <begin position="1"/>
        <end position="25"/>
    </location>
</feature>
<organism evidence="4 5">
    <name type="scientific">Ottowia pentelensis</name>
    <dbReference type="NCBI Taxonomy" id="511108"/>
    <lineage>
        <taxon>Bacteria</taxon>
        <taxon>Pseudomonadati</taxon>
        <taxon>Pseudomonadota</taxon>
        <taxon>Betaproteobacteria</taxon>
        <taxon>Burkholderiales</taxon>
        <taxon>Comamonadaceae</taxon>
        <taxon>Ottowia</taxon>
    </lineage>
</organism>
<name>A0ABV6PNL2_9BURK</name>
<dbReference type="EMBL" id="JBHLTN010000005">
    <property type="protein sequence ID" value="MFC0591411.1"/>
    <property type="molecule type" value="Genomic_DNA"/>
</dbReference>
<comment type="caution">
    <text evidence="4">The sequence shown here is derived from an EMBL/GenBank/DDBJ whole genome shotgun (WGS) entry which is preliminary data.</text>
</comment>
<dbReference type="InterPro" id="IPR007621">
    <property type="entry name" value="TPM_dom"/>
</dbReference>